<evidence type="ECO:0000256" key="1">
    <source>
        <dbReference type="SAM" id="SignalP"/>
    </source>
</evidence>
<gene>
    <name evidence="2" type="ORF">QUV96_00375</name>
</gene>
<evidence type="ECO:0008006" key="4">
    <source>
        <dbReference type="Google" id="ProtNLM"/>
    </source>
</evidence>
<organism evidence="2 3">
    <name type="scientific">Amedibacillus dolichus</name>
    <dbReference type="NCBI Taxonomy" id="31971"/>
    <lineage>
        <taxon>Bacteria</taxon>
        <taxon>Bacillati</taxon>
        <taxon>Bacillota</taxon>
        <taxon>Erysipelotrichia</taxon>
        <taxon>Erysipelotrichales</taxon>
        <taxon>Erysipelotrichaceae</taxon>
        <taxon>Amedibacillus</taxon>
    </lineage>
</organism>
<protein>
    <recommendedName>
        <fullName evidence="4">Ferrichrome ABC transporter substrate-binding protein</fullName>
    </recommendedName>
</protein>
<keyword evidence="1" id="KW-0732">Signal</keyword>
<dbReference type="Proteomes" id="UP001529340">
    <property type="component" value="Unassembled WGS sequence"/>
</dbReference>
<dbReference type="EMBL" id="JAUDCG010000001">
    <property type="protein sequence ID" value="MDM8156089.1"/>
    <property type="molecule type" value="Genomic_DNA"/>
</dbReference>
<evidence type="ECO:0000313" key="2">
    <source>
        <dbReference type="EMBL" id="MDM8156089.1"/>
    </source>
</evidence>
<evidence type="ECO:0000313" key="3">
    <source>
        <dbReference type="Proteomes" id="UP001529340"/>
    </source>
</evidence>
<reference evidence="2 3" key="2">
    <citation type="submission" date="2023-06" db="EMBL/GenBank/DDBJ databases">
        <title>Identification and characterization of horizontal gene transfer across gut microbiota members of farm animals based on homology search.</title>
        <authorList>
            <person name="Schwarzerova J."/>
            <person name="Nykrynova M."/>
            <person name="Jureckova K."/>
            <person name="Cejkova D."/>
            <person name="Rychlik I."/>
        </authorList>
    </citation>
    <scope>NUCLEOTIDE SEQUENCE [LARGE SCALE GENOMIC DNA]</scope>
    <source>
        <strain evidence="2 3">ET39</strain>
    </source>
</reference>
<proteinExistence type="predicted"/>
<dbReference type="PROSITE" id="PS51257">
    <property type="entry name" value="PROKAR_LIPOPROTEIN"/>
    <property type="match status" value="1"/>
</dbReference>
<feature type="signal peptide" evidence="1">
    <location>
        <begin position="1"/>
        <end position="24"/>
    </location>
</feature>
<reference evidence="2 3" key="3">
    <citation type="submission" date="2023-06" db="EMBL/GenBank/DDBJ databases">
        <authorList>
            <person name="Zeman M."/>
            <person name="Kubasova T."/>
            <person name="Jahodarova E."/>
            <person name="Nykrynova M."/>
            <person name="Rychlik I."/>
        </authorList>
    </citation>
    <scope>NUCLEOTIDE SEQUENCE [LARGE SCALE GENOMIC DNA]</scope>
    <source>
        <strain evidence="2 3">ET39</strain>
    </source>
</reference>
<keyword evidence="3" id="KW-1185">Reference proteome</keyword>
<feature type="chain" id="PRO_5045723043" description="Ferrichrome ABC transporter substrate-binding protein" evidence="1">
    <location>
        <begin position="25"/>
        <end position="220"/>
    </location>
</feature>
<sequence length="220" mass="24281">MFQLLKRLTAALCVGCLLLTGCNASEEEQTVTEEKIEISENSVYLAPEDPTAYMKTAYDEVSDALSASDEEAEAEALAKLFVADFFTLSNKTSDTDIGGLNYIPSDAYEDMEVYARFYFYNNYSSIVAEYGEEQLPTVEDVTVSDVQATQITYGDTTYDGYEVSVTITYGDTQAQDLKTSAVLSIAKMEDYDHDTLTAINNGELEEVPLPKTLMRVIALA</sequence>
<comment type="caution">
    <text evidence="2">The sequence shown here is derived from an EMBL/GenBank/DDBJ whole genome shotgun (WGS) entry which is preliminary data.</text>
</comment>
<accession>A0ABT7U8W9</accession>
<name>A0ABT7U8W9_9FIRM</name>
<dbReference type="RefSeq" id="WP_289606561.1">
    <property type="nucleotide sequence ID" value="NZ_JAUDCG010000001.1"/>
</dbReference>
<reference evidence="3" key="1">
    <citation type="submission" date="2023-06" db="EMBL/GenBank/DDBJ databases">
        <title>Identification and characterization of horizontal gene transfer across gut microbiota members of farm animals based on homology search.</title>
        <authorList>
            <person name="Zeman M."/>
            <person name="Kubasova T."/>
            <person name="Jahodarova E."/>
            <person name="Nykrynova M."/>
            <person name="Rychlik I."/>
        </authorList>
    </citation>
    <scope>NUCLEOTIDE SEQUENCE [LARGE SCALE GENOMIC DNA]</scope>
    <source>
        <strain evidence="3">ET39</strain>
    </source>
</reference>